<evidence type="ECO:0000313" key="3">
    <source>
        <dbReference type="Proteomes" id="UP000615026"/>
    </source>
</evidence>
<evidence type="ECO:0000313" key="2">
    <source>
        <dbReference type="EMBL" id="MBE9067177.1"/>
    </source>
</evidence>
<protein>
    <submittedName>
        <fullName evidence="2">Uncharacterized protein</fullName>
    </submittedName>
</protein>
<feature type="signal peptide" evidence="1">
    <location>
        <begin position="1"/>
        <end position="24"/>
    </location>
</feature>
<sequence>MRSIHFYALAVVIAFLLPTTSAFADRSTVVPKQSTPAQRKCEDALASVVGSIQEGRDAQVADISASNLSEVYRGYPSGVELEVTLALDGSAADNVMNSPQLMTNASAQLINGCQGVGLVKFNRYYTDWNESFGLIDGTVSQFSQCVEPVGDRQYLEWGQRYCL</sequence>
<keyword evidence="3" id="KW-1185">Reference proteome</keyword>
<dbReference type="AlphaFoldDB" id="A0A928X1G7"/>
<dbReference type="Proteomes" id="UP000615026">
    <property type="component" value="Unassembled WGS sequence"/>
</dbReference>
<reference evidence="2" key="1">
    <citation type="submission" date="2020-10" db="EMBL/GenBank/DDBJ databases">
        <authorList>
            <person name="Castelo-Branco R."/>
            <person name="Eusebio N."/>
            <person name="Adriana R."/>
            <person name="Vieira A."/>
            <person name="Brugerolle De Fraissinette N."/>
            <person name="Rezende De Castro R."/>
            <person name="Schneider M.P."/>
            <person name="Vasconcelos V."/>
            <person name="Leao P.N."/>
        </authorList>
    </citation>
    <scope>NUCLEOTIDE SEQUENCE</scope>
    <source>
        <strain evidence="2">LEGE 11479</strain>
    </source>
</reference>
<comment type="caution">
    <text evidence="2">The sequence shown here is derived from an EMBL/GenBank/DDBJ whole genome shotgun (WGS) entry which is preliminary data.</text>
</comment>
<keyword evidence="1" id="KW-0732">Signal</keyword>
<gene>
    <name evidence="2" type="ORF">IQ260_10970</name>
</gene>
<accession>A0A928X1G7</accession>
<feature type="chain" id="PRO_5037043900" evidence="1">
    <location>
        <begin position="25"/>
        <end position="163"/>
    </location>
</feature>
<dbReference type="EMBL" id="JADEXP010000080">
    <property type="protein sequence ID" value="MBE9067177.1"/>
    <property type="molecule type" value="Genomic_DNA"/>
</dbReference>
<evidence type="ECO:0000256" key="1">
    <source>
        <dbReference type="SAM" id="SignalP"/>
    </source>
</evidence>
<organism evidence="2 3">
    <name type="scientific">Leptolyngbya cf. ectocarpi LEGE 11479</name>
    <dbReference type="NCBI Taxonomy" id="1828722"/>
    <lineage>
        <taxon>Bacteria</taxon>
        <taxon>Bacillati</taxon>
        <taxon>Cyanobacteriota</taxon>
        <taxon>Cyanophyceae</taxon>
        <taxon>Leptolyngbyales</taxon>
        <taxon>Leptolyngbyaceae</taxon>
        <taxon>Leptolyngbya group</taxon>
        <taxon>Leptolyngbya</taxon>
    </lineage>
</organism>
<name>A0A928X1G7_LEPEC</name>
<dbReference type="RefSeq" id="WP_193993144.1">
    <property type="nucleotide sequence ID" value="NZ_JADEXP010000080.1"/>
</dbReference>
<proteinExistence type="predicted"/>